<dbReference type="AlphaFoldDB" id="W2JZN3"/>
<feature type="region of interest" description="Disordered" evidence="1">
    <location>
        <begin position="18"/>
        <end position="81"/>
    </location>
</feature>
<gene>
    <name evidence="2" type="ORF">L917_20839</name>
</gene>
<proteinExistence type="predicted"/>
<feature type="compositionally biased region" description="Basic and acidic residues" evidence="1">
    <location>
        <begin position="39"/>
        <end position="48"/>
    </location>
</feature>
<dbReference type="Proteomes" id="UP000054423">
    <property type="component" value="Unassembled WGS sequence"/>
</dbReference>
<dbReference type="EMBL" id="KI683322">
    <property type="protein sequence ID" value="ETL78343.1"/>
    <property type="molecule type" value="Genomic_DNA"/>
</dbReference>
<name>W2JZN3_PHYNI</name>
<sequence length="99" mass="11147">MDGFSYMGFLLLSETNDATDVQSKTDECNATRDAGSLGGDEREARRSGLVEPQSKMTSRHQNHNEPQQQQHSGQRPFADRNSRRIFWTRSLVGCVDDAD</sequence>
<reference evidence="2" key="1">
    <citation type="submission" date="2013-11" db="EMBL/GenBank/DDBJ databases">
        <title>The Genome Sequence of Phytophthora parasitica CHvinca01.</title>
        <authorList>
            <consortium name="The Broad Institute Genomics Platform"/>
            <person name="Russ C."/>
            <person name="Tyler B."/>
            <person name="Panabieres F."/>
            <person name="Shan W."/>
            <person name="Tripathy S."/>
            <person name="Grunwald N."/>
            <person name="Machado M."/>
            <person name="Johnson C.S."/>
            <person name="Arredondo F."/>
            <person name="Hong C."/>
            <person name="Coffey M."/>
            <person name="Young S.K."/>
            <person name="Zeng Q."/>
            <person name="Gargeya S."/>
            <person name="Fitzgerald M."/>
            <person name="Abouelleil A."/>
            <person name="Alvarado L."/>
            <person name="Chapman S.B."/>
            <person name="Gainer-Dewar J."/>
            <person name="Goldberg J."/>
            <person name="Griggs A."/>
            <person name="Gujja S."/>
            <person name="Hansen M."/>
            <person name="Howarth C."/>
            <person name="Imamovic A."/>
            <person name="Ireland A."/>
            <person name="Larimer J."/>
            <person name="McCowan C."/>
            <person name="Murphy C."/>
            <person name="Pearson M."/>
            <person name="Poon T.W."/>
            <person name="Priest M."/>
            <person name="Roberts A."/>
            <person name="Saif S."/>
            <person name="Shea T."/>
            <person name="Sykes S."/>
            <person name="Wortman J."/>
            <person name="Nusbaum C."/>
            <person name="Birren B."/>
        </authorList>
    </citation>
    <scope>NUCLEOTIDE SEQUENCE [LARGE SCALE GENOMIC DNA]</scope>
    <source>
        <strain evidence="2">CHvinca01</strain>
    </source>
</reference>
<protein>
    <submittedName>
        <fullName evidence="2">Uncharacterized protein</fullName>
    </submittedName>
</protein>
<evidence type="ECO:0000313" key="2">
    <source>
        <dbReference type="EMBL" id="ETL78343.1"/>
    </source>
</evidence>
<organism evidence="2">
    <name type="scientific">Phytophthora nicotianae</name>
    <name type="common">Potato buckeye rot agent</name>
    <name type="synonym">Phytophthora parasitica</name>
    <dbReference type="NCBI Taxonomy" id="4792"/>
    <lineage>
        <taxon>Eukaryota</taxon>
        <taxon>Sar</taxon>
        <taxon>Stramenopiles</taxon>
        <taxon>Oomycota</taxon>
        <taxon>Peronosporomycetes</taxon>
        <taxon>Peronosporales</taxon>
        <taxon>Peronosporaceae</taxon>
        <taxon>Phytophthora</taxon>
    </lineage>
</organism>
<evidence type="ECO:0000256" key="1">
    <source>
        <dbReference type="SAM" id="MobiDB-lite"/>
    </source>
</evidence>
<accession>W2JZN3</accession>